<dbReference type="Proteomes" id="UP001139369">
    <property type="component" value="Unassembled WGS sequence"/>
</dbReference>
<protein>
    <submittedName>
        <fullName evidence="2">Glycosyltransferase</fullName>
    </submittedName>
</protein>
<proteinExistence type="predicted"/>
<name>A0A9X1VK99_9FLAO</name>
<sequence length="372" mass="43641">MGKKNEICCIFNIASHYREPIYKLMDEELKCDFYFGDKVSTLIKLMDTSTLKGYKKTVKNKKIIFKKFVWQVGVVKLAFKKYKFFILTGDTNILSNWLISLFCLILNKKVYLWMHGLVRELSWKEKLLTYPQYFMANKFLLYGETAKRNMIKKGFNEKKMICIYNSLDYVKQLKIRSDLKLSNVYKDYFKNDYPVLIYIGRIQLLKKIDMIIDAMGILKSVGHYCNLIIIGDDNENVFIDKIIKKNNLQNYVWLYGSCYKEELIGNLIFNADVCVSPGNVGLTAMHSLVYGTPVITHDNISYQMPEFEAIEPGLTGDFFEEDNLEDLCQKIKVWTSIKEQKRQGVRESCYTVIEKKYNPMVQIKILKNLFNI</sequence>
<gene>
    <name evidence="2" type="ORF">MC378_00045</name>
</gene>
<dbReference type="Pfam" id="PF00534">
    <property type="entry name" value="Glycos_transf_1"/>
    <property type="match status" value="1"/>
</dbReference>
<dbReference type="SUPFAM" id="SSF53756">
    <property type="entry name" value="UDP-Glycosyltransferase/glycogen phosphorylase"/>
    <property type="match status" value="1"/>
</dbReference>
<keyword evidence="3" id="KW-1185">Reference proteome</keyword>
<organism evidence="2 3">
    <name type="scientific">Polaribacter marinus</name>
    <dbReference type="NCBI Taxonomy" id="2916838"/>
    <lineage>
        <taxon>Bacteria</taxon>
        <taxon>Pseudomonadati</taxon>
        <taxon>Bacteroidota</taxon>
        <taxon>Flavobacteriia</taxon>
        <taxon>Flavobacteriales</taxon>
        <taxon>Flavobacteriaceae</taxon>
    </lineage>
</organism>
<dbReference type="AlphaFoldDB" id="A0A9X1VK99"/>
<dbReference type="RefSeq" id="WP_242176655.1">
    <property type="nucleotide sequence ID" value="NZ_JAKQYM010000001.1"/>
</dbReference>
<dbReference type="InterPro" id="IPR001296">
    <property type="entry name" value="Glyco_trans_1"/>
</dbReference>
<dbReference type="GO" id="GO:0016757">
    <property type="term" value="F:glycosyltransferase activity"/>
    <property type="evidence" value="ECO:0007669"/>
    <property type="project" value="InterPro"/>
</dbReference>
<evidence type="ECO:0000313" key="3">
    <source>
        <dbReference type="Proteomes" id="UP001139369"/>
    </source>
</evidence>
<dbReference type="PANTHER" id="PTHR12526">
    <property type="entry name" value="GLYCOSYLTRANSFERASE"/>
    <property type="match status" value="1"/>
</dbReference>
<reference evidence="2" key="1">
    <citation type="submission" date="2022-02" db="EMBL/GenBank/DDBJ databases">
        <title>Polaribacter sp. MSW13, isolated from seawater.</title>
        <authorList>
            <person name="Kristyanto S."/>
            <person name="Jung J."/>
            <person name="Jeon C.O."/>
        </authorList>
    </citation>
    <scope>NUCLEOTIDE SEQUENCE</scope>
    <source>
        <strain evidence="2">MSW13</strain>
    </source>
</reference>
<evidence type="ECO:0000313" key="2">
    <source>
        <dbReference type="EMBL" id="MCI2227540.1"/>
    </source>
</evidence>
<dbReference type="PANTHER" id="PTHR12526:SF630">
    <property type="entry name" value="GLYCOSYLTRANSFERASE"/>
    <property type="match status" value="1"/>
</dbReference>
<accession>A0A9X1VK99</accession>
<feature type="domain" description="Glycosyl transferase family 1" evidence="1">
    <location>
        <begin position="190"/>
        <end position="340"/>
    </location>
</feature>
<comment type="caution">
    <text evidence="2">The sequence shown here is derived from an EMBL/GenBank/DDBJ whole genome shotgun (WGS) entry which is preliminary data.</text>
</comment>
<dbReference type="Gene3D" id="3.40.50.2000">
    <property type="entry name" value="Glycogen Phosphorylase B"/>
    <property type="match status" value="2"/>
</dbReference>
<dbReference type="EMBL" id="JAKQYM010000001">
    <property type="protein sequence ID" value="MCI2227540.1"/>
    <property type="molecule type" value="Genomic_DNA"/>
</dbReference>
<evidence type="ECO:0000259" key="1">
    <source>
        <dbReference type="Pfam" id="PF00534"/>
    </source>
</evidence>